<evidence type="ECO:0000256" key="2">
    <source>
        <dbReference type="ARBA" id="ARBA00022448"/>
    </source>
</evidence>
<evidence type="ECO:0000256" key="5">
    <source>
        <dbReference type="ARBA" id="ARBA00022692"/>
    </source>
</evidence>
<keyword evidence="7" id="KW-0851">Voltage-gated channel</keyword>
<keyword evidence="8 14" id="KW-1133">Transmembrane helix</keyword>
<dbReference type="GO" id="GO:0098703">
    <property type="term" value="P:calcium ion import across plasma membrane"/>
    <property type="evidence" value="ECO:0007669"/>
    <property type="project" value="TreeGrafter"/>
</dbReference>
<feature type="domain" description="Ion transport" evidence="15">
    <location>
        <begin position="149"/>
        <end position="420"/>
    </location>
</feature>
<feature type="transmembrane region" description="Helical" evidence="14">
    <location>
        <begin position="1306"/>
        <end position="1326"/>
    </location>
</feature>
<evidence type="ECO:0000256" key="13">
    <source>
        <dbReference type="SAM" id="MobiDB-lite"/>
    </source>
</evidence>
<dbReference type="FunFam" id="1.10.287.70:FF:000117">
    <property type="entry name" value="Voltage-gated Ca2+ channel, alpha subunit"/>
    <property type="match status" value="1"/>
</dbReference>
<dbReference type="FunFam" id="1.20.120.350:FF:000095">
    <property type="entry name" value="Voltage-gated Ca2+ channel, alpha subunit"/>
    <property type="match status" value="2"/>
</dbReference>
<feature type="transmembrane region" description="Helical" evidence="14">
    <location>
        <begin position="1273"/>
        <end position="1294"/>
    </location>
</feature>
<gene>
    <name evidence="16" type="ORF">PSON_ATCC_30995.1.T0440157</name>
</gene>
<sequence length="2370" mass="272965">MSKEEAVTATLKQRLSAIQDKEIYFDDRESFSEDGKYCEYVQKQNREILKKVQELLHDDQSNVNQQDDQSFALMNENQKQEILEDLEEEYGQTYLETKVKVNTYIRLIPKNDLQLAYIYSDKYPLLGIRKQVLIFVKLISQYAQKITTHPIFEQLTLIMIIFNSAMLAMDDPTTNEQTAFQDLTDIIFLAYYTAEAVLKIVALGFIFPKKAYLKDTWNILDFSVIVTAYIPYFLASNSVNLNALRSFRVLRPLRTVSSIKALRTILLALFASIAQLRDAAVVLIFFYSIFAIAGVSLFSGYLKRRCIGEISGITWISDEILFCSDDNNCPSPETTTLNENFICGKQIANPQNDLINFDTFGYSFLQVFIITTLEGWTTIQTAVMITFSPIVVLYFIIVVIVGAFFLVNLTLAIIKLNFKPEKIQEELAQIKEEIEEYDYRQLRLLKLYDPQRPKVETEGYGITWEKHHEFDQNVFMNRRKNSKRGGSQINMIKTGNMKKLRNKNKVSFQPIKSAVYYSNPITLKNKQLKIEGIYGMGNQSKLNQQTLGVSGQNNNNRSSVVRRSSQSSNNDDRTSSKKDDKNIINNNNLENESQSRPTRLIPRKSMQFGDQQLSSEFLNSPMMDLQNENIRPLNGGTMLIHHRGSMDSSKSGESRQDKTPVNNHLEIPKLGEIKQQSQNVKSNQKFSLVAGMKYQKPPRNSPKPDSQKSLDQNEFDSVNLSELNTISDDDLDQRLEEMDIFVQDKNDDSESEKKKKLNQKEMIRQKRAEVRRLRDLNKNQQQHLDDASLKLKSKLFNTKLSPIIVIDQEFHSVNDVLVSRMLLKLEKEKLEQDQKIKEIDIKITYCFKNSKQSLELKKSSSTKIKSMTKSGYLKSGMKSKKNNLSLRRVQPIMDELHPIEDLQFPTDKNFEAQDDQNQENVNDNSDSDDEPDDVNNEKNNFNGSASQKVKIKKKKKEQEQNEKLDFEQMGEKFLESSDCIVDLNRIHSVEIDKQFNQQELALIPAWELEQQRGVFYQEYQEIKQKDIGENEGAITAQASIEDVLLIADYTFYDQKFAKQMNSVMKALNYSRRETFIYLEGFVGFLKVCQNHLLYFVQSGYFEAAMNLAVAINTVLLALDGLLPDSSADTLSQFNLGFTILFTIELGLKVIGMGPKTYISDTMNIFDAVIVALSLVELFFLGGGTNGKSSLSAFRSVRIFRAFRVLRVTKLMRSLQFMGFLIKVLGNAFQSFMYIMVLLLLFIFIFTLLGMAFFGGELSKTPSRQSYDDIQSAFLVVFQVLTLENWNSILWDLLIQDVSAFITVPYLVFWIMIGNYVFLNLFLAILLENFEEEYKNDKAGLDTNIEIGRDSIMDNTTQAVNSTSTFKSTMKTKKHTVAQQLENNGDSESKKHKLLQQVFQYYVEPGICQYSLYLFSQDNIIRRICYRIVKDDKFETLIFFMIFLTSAKLVFDTYIPDSGELKEISLQIDIFFAVFFGIEMLMKIIAFGFVQQESSYLRESWNTLDFFIVIASFIDVSVSTINLSFVKILRLLRTLRPLRFITHNRSMKILVSALLQSINGIFNVAIVVILVWMMFAILGINLQKNKMNYCDTGDDEVHYDYGPEECKTNGGVWENRKVNFDNILNGMLTLFILSTLEGWPDIMYWFIDADEAGPIKGAQLQFSWYFIIFILIGSILLMNLFIGVILVNYHLAEEASRDKILTQPQVDWIELQKLIIHANPNLAMFFSPENPFRAKVFIVIKHRYFDPTILFIIVCNIVTMGLSQDDSPLEYDSLLQTLNTAFTFIFITEALLKIIALGPVGYMRNQWNQFDFFVVCASILDLILQFTGNSFISFLSAGPQLARVFRVLRVTRLFRLIKSFEGLQKLIETAIYSLPAMLNVTALLFLVFFIFSILGVFLFGSIKTGWAIDDVNNFSDFHHSFELLFRCSTGEDWYKVMFDTMSDGQGYYCIFFIIFIVIQQYIMLNLFILIILDQYEINYFNSDNPLNKFQEYENMFIESWSKFAKEDKGMKMNQQLLVPLLLDMEKPIGYDLKLKINEEIGEWRRINPLLDTKENVQKQTQILKAQAKRDVSTQIMKMNIYSDITGQVKYHQILFSVMKSYMWKKVQINLSPEGAEKILQKEDETQKRLKKKQVGVQSKEVTLVNPIVQFLFVHMAFKTLRRYGEKKKQQKELQAQLLLEQEQEHYSEGFSSDSSFDNKIEILSRNSKDTEHPKRPDYGRTKYLTLPNTEIYKEEVYINQETPAINDSERSSKEEEEEPDEDVMQQYTKDFKKHLINPNGSNGNIQDDKSASNMGGVGNGGGATRSSQSRTSQITKQPKRLTLKPSDLIQGLGASKKSIQSNQPVINQNPNVSQDNPSIMNQSSGNSNSNK</sequence>
<feature type="compositionally biased region" description="Polar residues" evidence="13">
    <location>
        <begin position="937"/>
        <end position="946"/>
    </location>
</feature>
<feature type="region of interest" description="Disordered" evidence="13">
    <location>
        <begin position="742"/>
        <end position="763"/>
    </location>
</feature>
<evidence type="ECO:0000256" key="6">
    <source>
        <dbReference type="ARBA" id="ARBA00022837"/>
    </source>
</evidence>
<feature type="compositionally biased region" description="Low complexity" evidence="13">
    <location>
        <begin position="2303"/>
        <end position="2312"/>
    </location>
</feature>
<evidence type="ECO:0000256" key="1">
    <source>
        <dbReference type="ARBA" id="ARBA00004141"/>
    </source>
</evidence>
<dbReference type="OrthoDB" id="431720at2759"/>
<dbReference type="InterPro" id="IPR005821">
    <property type="entry name" value="Ion_trans_dom"/>
</dbReference>
<evidence type="ECO:0000256" key="14">
    <source>
        <dbReference type="SAM" id="Phobius"/>
    </source>
</evidence>
<proteinExistence type="predicted"/>
<keyword evidence="2" id="KW-0813">Transport</keyword>
<dbReference type="FunFam" id="1.20.120.350:FF:000072">
    <property type="entry name" value="Voltage-dependent T-type calcium channel subunit alpha"/>
    <property type="match status" value="2"/>
</dbReference>
<evidence type="ECO:0000256" key="11">
    <source>
        <dbReference type="ARBA" id="ARBA00023180"/>
    </source>
</evidence>
<feature type="transmembrane region" description="Helical" evidence="14">
    <location>
        <begin position="1811"/>
        <end position="1834"/>
    </location>
</feature>
<dbReference type="InterPro" id="IPR050599">
    <property type="entry name" value="VDCC_alpha-1_subunit"/>
</dbReference>
<accession>A0A8S1MR68</accession>
<dbReference type="GO" id="GO:0005891">
    <property type="term" value="C:voltage-gated calcium channel complex"/>
    <property type="evidence" value="ECO:0007669"/>
    <property type="project" value="TreeGrafter"/>
</dbReference>
<evidence type="ECO:0000313" key="16">
    <source>
        <dbReference type="EMBL" id="CAD8082968.1"/>
    </source>
</evidence>
<protein>
    <recommendedName>
        <fullName evidence="15">Ion transport domain-containing protein</fullName>
    </recommendedName>
</protein>
<feature type="transmembrane region" description="Helical" evidence="14">
    <location>
        <begin position="1469"/>
        <end position="1489"/>
    </location>
</feature>
<feature type="transmembrane region" description="Helical" evidence="14">
    <location>
        <begin position="1436"/>
        <end position="1454"/>
    </location>
</feature>
<keyword evidence="4" id="KW-0107">Calcium channel</keyword>
<evidence type="ECO:0000256" key="4">
    <source>
        <dbReference type="ARBA" id="ARBA00022673"/>
    </source>
</evidence>
<comment type="caution">
    <text evidence="16">The sequence shown here is derived from an EMBL/GenBank/DDBJ whole genome shotgun (WGS) entry which is preliminary data.</text>
</comment>
<keyword evidence="12" id="KW-0407">Ion channel</keyword>
<feature type="domain" description="Ion transport" evidence="15">
    <location>
        <begin position="1100"/>
        <end position="1335"/>
    </location>
</feature>
<keyword evidence="11" id="KW-0325">Glycoprotein</keyword>
<keyword evidence="6" id="KW-0106">Calcium</keyword>
<dbReference type="FunFam" id="1.10.287.70:FF:000280">
    <property type="entry name" value="Uncharacterized protein"/>
    <property type="match status" value="1"/>
</dbReference>
<dbReference type="PANTHER" id="PTHR45628:SF7">
    <property type="entry name" value="VOLTAGE-DEPENDENT CALCIUM CHANNEL TYPE A SUBUNIT ALPHA-1"/>
    <property type="match status" value="1"/>
</dbReference>
<feature type="transmembrane region" description="Helical" evidence="14">
    <location>
        <begin position="1743"/>
        <end position="1761"/>
    </location>
</feature>
<keyword evidence="5 14" id="KW-0812">Transmembrane</keyword>
<feature type="transmembrane region" description="Helical" evidence="14">
    <location>
        <begin position="1622"/>
        <end position="1646"/>
    </location>
</feature>
<feature type="transmembrane region" description="Helical" evidence="14">
    <location>
        <begin position="255"/>
        <end position="274"/>
    </location>
</feature>
<feature type="transmembrane region" description="Helical" evidence="14">
    <location>
        <begin position="189"/>
        <end position="207"/>
    </location>
</feature>
<feature type="transmembrane region" description="Helical" evidence="14">
    <location>
        <begin position="281"/>
        <end position="302"/>
    </location>
</feature>
<feature type="transmembrane region" description="Helical" evidence="14">
    <location>
        <begin position="1781"/>
        <end position="1799"/>
    </location>
</feature>
<dbReference type="Pfam" id="PF00520">
    <property type="entry name" value="Ion_trans"/>
    <property type="match status" value="4"/>
</dbReference>
<reference evidence="16" key="1">
    <citation type="submission" date="2021-01" db="EMBL/GenBank/DDBJ databases">
        <authorList>
            <consortium name="Genoscope - CEA"/>
            <person name="William W."/>
        </authorList>
    </citation>
    <scope>NUCLEOTIDE SEQUENCE</scope>
</reference>
<feature type="transmembrane region" description="Helical" evidence="14">
    <location>
        <begin position="219"/>
        <end position="235"/>
    </location>
</feature>
<feature type="transmembrane region" description="Helical" evidence="14">
    <location>
        <begin position="1548"/>
        <end position="1577"/>
    </location>
</feature>
<dbReference type="FunFam" id="1.10.287.70:FF:000295">
    <property type="entry name" value="Uncharacterized protein"/>
    <property type="match status" value="1"/>
</dbReference>
<feature type="compositionally biased region" description="Acidic residues" evidence="13">
    <location>
        <begin position="925"/>
        <end position="934"/>
    </location>
</feature>
<dbReference type="EMBL" id="CAJJDN010000044">
    <property type="protein sequence ID" value="CAD8082968.1"/>
    <property type="molecule type" value="Genomic_DNA"/>
</dbReference>
<keyword evidence="3" id="KW-0109">Calcium transport</keyword>
<evidence type="ECO:0000256" key="7">
    <source>
        <dbReference type="ARBA" id="ARBA00022882"/>
    </source>
</evidence>
<dbReference type="GO" id="GO:0008331">
    <property type="term" value="F:high voltage-gated calcium channel activity"/>
    <property type="evidence" value="ECO:0007669"/>
    <property type="project" value="TreeGrafter"/>
</dbReference>
<keyword evidence="10 14" id="KW-0472">Membrane</keyword>
<evidence type="ECO:0000256" key="8">
    <source>
        <dbReference type="ARBA" id="ARBA00022989"/>
    </source>
</evidence>
<comment type="subcellular location">
    <subcellularLocation>
        <location evidence="1">Membrane</location>
        <topology evidence="1">Multi-pass membrane protein</topology>
    </subcellularLocation>
</comment>
<feature type="region of interest" description="Disordered" evidence="13">
    <location>
        <begin position="546"/>
        <end position="600"/>
    </location>
</feature>
<feature type="domain" description="Ion transport" evidence="15">
    <location>
        <begin position="1433"/>
        <end position="1694"/>
    </location>
</feature>
<keyword evidence="9" id="KW-0406">Ion transport</keyword>
<keyword evidence="17" id="KW-1185">Reference proteome</keyword>
<feature type="region of interest" description="Disordered" evidence="13">
    <location>
        <begin position="915"/>
        <end position="962"/>
    </location>
</feature>
<feature type="domain" description="Ion transport" evidence="15">
    <location>
        <begin position="1741"/>
        <end position="1975"/>
    </location>
</feature>
<name>A0A8S1MR68_9CILI</name>
<organism evidence="16 17">
    <name type="scientific">Paramecium sonneborni</name>
    <dbReference type="NCBI Taxonomy" id="65129"/>
    <lineage>
        <taxon>Eukaryota</taxon>
        <taxon>Sar</taxon>
        <taxon>Alveolata</taxon>
        <taxon>Ciliophora</taxon>
        <taxon>Intramacronucleata</taxon>
        <taxon>Oligohymenophorea</taxon>
        <taxon>Peniculida</taxon>
        <taxon>Parameciidae</taxon>
        <taxon>Paramecium</taxon>
    </lineage>
</organism>
<feature type="region of interest" description="Disordered" evidence="13">
    <location>
        <begin position="867"/>
        <end position="886"/>
    </location>
</feature>
<feature type="region of interest" description="Disordered" evidence="13">
    <location>
        <begin position="2234"/>
        <end position="2370"/>
    </location>
</feature>
<feature type="transmembrane region" description="Helical" evidence="14">
    <location>
        <begin position="1501"/>
        <end position="1528"/>
    </location>
</feature>
<evidence type="ECO:0000313" key="17">
    <source>
        <dbReference type="Proteomes" id="UP000692954"/>
    </source>
</evidence>
<feature type="compositionally biased region" description="Acidic residues" evidence="13">
    <location>
        <begin position="2253"/>
        <end position="2262"/>
    </location>
</feature>
<evidence type="ECO:0000259" key="15">
    <source>
        <dbReference type="Pfam" id="PF00520"/>
    </source>
</evidence>
<feature type="transmembrane region" description="Helical" evidence="14">
    <location>
        <begin position="1231"/>
        <end position="1253"/>
    </location>
</feature>
<dbReference type="PANTHER" id="PTHR45628">
    <property type="entry name" value="VOLTAGE-DEPENDENT CALCIUM CHANNEL TYPE A SUBUNIT ALPHA-1"/>
    <property type="match status" value="1"/>
</dbReference>
<feature type="region of interest" description="Disordered" evidence="13">
    <location>
        <begin position="643"/>
        <end position="662"/>
    </location>
</feature>
<feature type="compositionally biased region" description="Low complexity" evidence="13">
    <location>
        <begin position="548"/>
        <end position="569"/>
    </location>
</feature>
<evidence type="ECO:0000256" key="3">
    <source>
        <dbReference type="ARBA" id="ARBA00022568"/>
    </source>
</evidence>
<dbReference type="Proteomes" id="UP000692954">
    <property type="component" value="Unassembled WGS sequence"/>
</dbReference>
<feature type="transmembrane region" description="Helical" evidence="14">
    <location>
        <begin position="1946"/>
        <end position="1971"/>
    </location>
</feature>
<feature type="transmembrane region" description="Helical" evidence="14">
    <location>
        <begin position="391"/>
        <end position="414"/>
    </location>
</feature>
<evidence type="ECO:0000256" key="12">
    <source>
        <dbReference type="ARBA" id="ARBA00023303"/>
    </source>
</evidence>
<feature type="transmembrane region" description="Helical" evidence="14">
    <location>
        <begin position="1875"/>
        <end position="1898"/>
    </location>
</feature>
<evidence type="ECO:0000256" key="9">
    <source>
        <dbReference type="ARBA" id="ARBA00023065"/>
    </source>
</evidence>
<evidence type="ECO:0000256" key="10">
    <source>
        <dbReference type="ARBA" id="ARBA00023136"/>
    </source>
</evidence>
<feature type="transmembrane region" description="Helical" evidence="14">
    <location>
        <begin position="1661"/>
        <end position="1688"/>
    </location>
</feature>
<feature type="compositionally biased region" description="Polar residues" evidence="13">
    <location>
        <begin position="2336"/>
        <end position="2370"/>
    </location>
</feature>
<feature type="compositionally biased region" description="Basic and acidic residues" evidence="13">
    <location>
        <begin position="570"/>
        <end position="582"/>
    </location>
</feature>